<accession>A0A923LI62</accession>
<gene>
    <name evidence="3" type="ORF">H8S37_09885</name>
</gene>
<dbReference type="PROSITE" id="PS51257">
    <property type="entry name" value="PROKAR_LIPOPROTEIN"/>
    <property type="match status" value="1"/>
</dbReference>
<evidence type="ECO:0000313" key="4">
    <source>
        <dbReference type="Proteomes" id="UP000652477"/>
    </source>
</evidence>
<feature type="domain" description="SsuA/THI5-like" evidence="2">
    <location>
        <begin position="50"/>
        <end position="267"/>
    </location>
</feature>
<proteinExistence type="predicted"/>
<feature type="signal peptide" evidence="1">
    <location>
        <begin position="1"/>
        <end position="22"/>
    </location>
</feature>
<evidence type="ECO:0000256" key="1">
    <source>
        <dbReference type="SAM" id="SignalP"/>
    </source>
</evidence>
<keyword evidence="1" id="KW-0732">Signal</keyword>
<dbReference type="PANTHER" id="PTHR30024:SF42">
    <property type="entry name" value="ALIPHATIC SULFONATES-BINDING PROTEIN-RELATED"/>
    <property type="match status" value="1"/>
</dbReference>
<evidence type="ECO:0000313" key="3">
    <source>
        <dbReference type="EMBL" id="MBC5689227.1"/>
    </source>
</evidence>
<dbReference type="Proteomes" id="UP000652477">
    <property type="component" value="Unassembled WGS sequence"/>
</dbReference>
<dbReference type="SUPFAM" id="SSF53850">
    <property type="entry name" value="Periplasmic binding protein-like II"/>
    <property type="match status" value="1"/>
</dbReference>
<feature type="chain" id="PRO_5037771094" evidence="1">
    <location>
        <begin position="23"/>
        <end position="359"/>
    </location>
</feature>
<comment type="caution">
    <text evidence="3">The sequence shown here is derived from an EMBL/GenBank/DDBJ whole genome shotgun (WGS) entry which is preliminary data.</text>
</comment>
<dbReference type="AlphaFoldDB" id="A0A923LI62"/>
<organism evidence="3 4">
    <name type="scientific">Mediterraneibacter hominis</name>
    <dbReference type="NCBI Taxonomy" id="2763054"/>
    <lineage>
        <taxon>Bacteria</taxon>
        <taxon>Bacillati</taxon>
        <taxon>Bacillota</taxon>
        <taxon>Clostridia</taxon>
        <taxon>Lachnospirales</taxon>
        <taxon>Lachnospiraceae</taxon>
        <taxon>Mediterraneibacter</taxon>
    </lineage>
</organism>
<dbReference type="InterPro" id="IPR015168">
    <property type="entry name" value="SsuA/THI5"/>
</dbReference>
<keyword evidence="4" id="KW-1185">Reference proteome</keyword>
<name>A0A923LI62_9FIRM</name>
<dbReference type="RefSeq" id="WP_186875903.1">
    <property type="nucleotide sequence ID" value="NZ_JACOPF010000002.1"/>
</dbReference>
<dbReference type="PANTHER" id="PTHR30024">
    <property type="entry name" value="ALIPHATIC SULFONATES-BINDING PROTEIN-RELATED"/>
    <property type="match status" value="1"/>
</dbReference>
<reference evidence="3" key="1">
    <citation type="submission" date="2020-08" db="EMBL/GenBank/DDBJ databases">
        <title>Genome public.</title>
        <authorList>
            <person name="Liu C."/>
            <person name="Sun Q."/>
        </authorList>
    </citation>
    <scope>NUCLEOTIDE SEQUENCE</scope>
    <source>
        <strain evidence="3">NSJ-55</strain>
    </source>
</reference>
<dbReference type="Gene3D" id="3.40.190.10">
    <property type="entry name" value="Periplasmic binding protein-like II"/>
    <property type="match status" value="2"/>
</dbReference>
<dbReference type="EMBL" id="JACOPF010000002">
    <property type="protein sequence ID" value="MBC5689227.1"/>
    <property type="molecule type" value="Genomic_DNA"/>
</dbReference>
<protein>
    <submittedName>
        <fullName evidence="3">ABC transporter substrate-binding protein</fullName>
    </submittedName>
</protein>
<evidence type="ECO:0000259" key="2">
    <source>
        <dbReference type="Pfam" id="PF09084"/>
    </source>
</evidence>
<sequence>MKKRILSMFLAAAMVFSMTACSGDNKDNSSGKSDGDSITISVHPSGHGLPAYVAEQNGYYEEEGLNVETLVYIGAPPQMEAYQTGAWDIGTTGFGGIVLGVAQKDLKIIGLSIDDGALMGLWTKEDSPIVEAGYNEETGCYGTAKDWKDAEILYTQGTITDILLIKTLDKLGLTIDDVVRTNMDSSPAFTAFKSGSGDMVQANASFYFNAEEEGWVPATTGESQEIFLPCAITASETIIKERPEVVEKWVRAYMKGVQWIKDNPEEAAKMFVEFSEANGVATDEENALKFVNAQVIDIPSPEEQMEYFAEGENGTVLQDRLAEVMDIYIDMGNYTEEEKAALMEEDSYDSSFMEKMVEE</sequence>
<dbReference type="Pfam" id="PF09084">
    <property type="entry name" value="NMT1"/>
    <property type="match status" value="1"/>
</dbReference>